<protein>
    <recommendedName>
        <fullName evidence="3">ATP-dependent Clp protease proteolytic subunit</fullName>
    </recommendedName>
</protein>
<dbReference type="InterPro" id="IPR001907">
    <property type="entry name" value="ClpP"/>
</dbReference>
<accession>A0A3G5A2F4</accession>
<evidence type="ECO:0000256" key="1">
    <source>
        <dbReference type="ARBA" id="ARBA00007039"/>
    </source>
</evidence>
<sequence length="255" mass="28977">MSDIGNIIWGSKSRMCKRKLSVVSDDDVDYDATAGIKRKAKVEKKPSLAPKHALEEDHSSSSSGLIYSRNNHVHYYADVTLSNITSLQKEIDTVIETLSSKSLLVKVLDFDIKFPPIVLHINSPGGSIFAAFMFIDYMTQVKRKYPDIKFHSVVEGRAASAATLISVTTDKRFISEYGYMLIHQLSSVSMGKYNELKDDMVNSDKLMERIKQIYKKHTKVPQEQLDEILSHDLYWDADTCKRYGLIDHIYESTTP</sequence>
<dbReference type="PRINTS" id="PR00127">
    <property type="entry name" value="CLPPROTEASEP"/>
</dbReference>
<dbReference type="GO" id="GO:0009368">
    <property type="term" value="C:endopeptidase Clp complex"/>
    <property type="evidence" value="ECO:0007669"/>
    <property type="project" value="TreeGrafter"/>
</dbReference>
<evidence type="ECO:0008006" key="3">
    <source>
        <dbReference type="Google" id="ProtNLM"/>
    </source>
</evidence>
<dbReference type="GO" id="GO:0051117">
    <property type="term" value="F:ATPase binding"/>
    <property type="evidence" value="ECO:0007669"/>
    <property type="project" value="TreeGrafter"/>
</dbReference>
<dbReference type="SUPFAM" id="SSF52096">
    <property type="entry name" value="ClpP/crotonase"/>
    <property type="match status" value="1"/>
</dbReference>
<dbReference type="InterPro" id="IPR023562">
    <property type="entry name" value="ClpP/TepA"/>
</dbReference>
<dbReference type="PANTHER" id="PTHR10381">
    <property type="entry name" value="ATP-DEPENDENT CLP PROTEASE PROTEOLYTIC SUBUNIT"/>
    <property type="match status" value="1"/>
</dbReference>
<dbReference type="Pfam" id="PF00574">
    <property type="entry name" value="CLP_protease"/>
    <property type="match status" value="1"/>
</dbReference>
<comment type="similarity">
    <text evidence="1">Belongs to the peptidase S14 family.</text>
</comment>
<dbReference type="Gene3D" id="3.90.226.10">
    <property type="entry name" value="2-enoyl-CoA Hydratase, Chain A, domain 1"/>
    <property type="match status" value="1"/>
</dbReference>
<dbReference type="GO" id="GO:0006515">
    <property type="term" value="P:protein quality control for misfolded or incompletely synthesized proteins"/>
    <property type="evidence" value="ECO:0007669"/>
    <property type="project" value="TreeGrafter"/>
</dbReference>
<organism evidence="2">
    <name type="scientific">Harvfovirus sp</name>
    <dbReference type="NCBI Taxonomy" id="2487768"/>
    <lineage>
        <taxon>Viruses</taxon>
        <taxon>Varidnaviria</taxon>
        <taxon>Bamfordvirae</taxon>
        <taxon>Nucleocytoviricota</taxon>
        <taxon>Megaviricetes</taxon>
        <taxon>Imitervirales</taxon>
        <taxon>Mimiviridae</taxon>
        <taxon>Klosneuvirinae</taxon>
    </lineage>
</organism>
<dbReference type="EMBL" id="MK072246">
    <property type="protein sequence ID" value="AYV80684.1"/>
    <property type="molecule type" value="Genomic_DNA"/>
</dbReference>
<dbReference type="GO" id="GO:0004176">
    <property type="term" value="F:ATP-dependent peptidase activity"/>
    <property type="evidence" value="ECO:0007669"/>
    <property type="project" value="InterPro"/>
</dbReference>
<name>A0A3G5A2F4_9VIRU</name>
<dbReference type="GO" id="GO:0004252">
    <property type="term" value="F:serine-type endopeptidase activity"/>
    <property type="evidence" value="ECO:0007669"/>
    <property type="project" value="InterPro"/>
</dbReference>
<dbReference type="InterPro" id="IPR029045">
    <property type="entry name" value="ClpP/crotonase-like_dom_sf"/>
</dbReference>
<gene>
    <name evidence="2" type="ORF">Harvfovirus4_48</name>
</gene>
<dbReference type="PANTHER" id="PTHR10381:SF11">
    <property type="entry name" value="ATP-DEPENDENT CLP PROTEASE PROTEOLYTIC SUBUNIT, MITOCHONDRIAL"/>
    <property type="match status" value="1"/>
</dbReference>
<reference evidence="2" key="1">
    <citation type="submission" date="2018-10" db="EMBL/GenBank/DDBJ databases">
        <title>Hidden diversity of soil giant viruses.</title>
        <authorList>
            <person name="Schulz F."/>
            <person name="Alteio L."/>
            <person name="Goudeau D."/>
            <person name="Ryan E.M."/>
            <person name="Malmstrom R.R."/>
            <person name="Blanchard J."/>
            <person name="Woyke T."/>
        </authorList>
    </citation>
    <scope>NUCLEOTIDE SEQUENCE</scope>
    <source>
        <strain evidence="2">HAV1</strain>
    </source>
</reference>
<proteinExistence type="inferred from homology"/>
<evidence type="ECO:0000313" key="2">
    <source>
        <dbReference type="EMBL" id="AYV80684.1"/>
    </source>
</evidence>